<dbReference type="InterPro" id="IPR014002">
    <property type="entry name" value="Agenet_dom_plant"/>
</dbReference>
<dbReference type="Gene3D" id="3.30.40.10">
    <property type="entry name" value="Zinc/RING finger domain, C3HC4 (zinc finger)"/>
    <property type="match status" value="2"/>
</dbReference>
<feature type="compositionally biased region" description="Low complexity" evidence="7">
    <location>
        <begin position="368"/>
        <end position="380"/>
    </location>
</feature>
<gene>
    <name evidence="10" type="ORF">RND71_006777</name>
</gene>
<dbReference type="Gene3D" id="3.40.630.30">
    <property type="match status" value="1"/>
</dbReference>
<evidence type="ECO:0000256" key="4">
    <source>
        <dbReference type="ARBA" id="ARBA00022833"/>
    </source>
</evidence>
<evidence type="ECO:0000256" key="5">
    <source>
        <dbReference type="ARBA" id="ARBA00023242"/>
    </source>
</evidence>
<feature type="region of interest" description="Disordered" evidence="7">
    <location>
        <begin position="340"/>
        <end position="446"/>
    </location>
</feature>
<dbReference type="PROSITE" id="PS50016">
    <property type="entry name" value="ZF_PHD_2"/>
    <property type="match status" value="1"/>
</dbReference>
<dbReference type="InterPro" id="IPR016181">
    <property type="entry name" value="Acyl_CoA_acyltransferase"/>
</dbReference>
<comment type="caution">
    <text evidence="10">The sequence shown here is derived from an EMBL/GenBank/DDBJ whole genome shotgun (WGS) entry which is preliminary data.</text>
</comment>
<dbReference type="InterPro" id="IPR042163">
    <property type="entry name" value="PHF12"/>
</dbReference>
<dbReference type="Pfam" id="PF22970">
    <property type="entry name" value="DUF7028"/>
    <property type="match status" value="2"/>
</dbReference>
<dbReference type="Pfam" id="PF00628">
    <property type="entry name" value="PHD"/>
    <property type="match status" value="1"/>
</dbReference>
<comment type="subcellular location">
    <subcellularLocation>
        <location evidence="1">Nucleus</location>
    </subcellularLocation>
</comment>
<dbReference type="InterPro" id="IPR008395">
    <property type="entry name" value="Agenet-like_dom"/>
</dbReference>
<feature type="region of interest" description="Disordered" evidence="7">
    <location>
        <begin position="471"/>
        <end position="504"/>
    </location>
</feature>
<keyword evidence="3 6" id="KW-0863">Zinc-finger</keyword>
<keyword evidence="2" id="KW-0479">Metal-binding</keyword>
<evidence type="ECO:0000256" key="6">
    <source>
        <dbReference type="PROSITE-ProRule" id="PRU00146"/>
    </source>
</evidence>
<dbReference type="InterPro" id="IPR056511">
    <property type="entry name" value="IDM1_C"/>
</dbReference>
<evidence type="ECO:0000259" key="8">
    <source>
        <dbReference type="PROSITE" id="PS50016"/>
    </source>
</evidence>
<dbReference type="GO" id="GO:0016747">
    <property type="term" value="F:acyltransferase activity, transferring groups other than amino-acyl groups"/>
    <property type="evidence" value="ECO:0007669"/>
    <property type="project" value="InterPro"/>
</dbReference>
<reference evidence="10" key="1">
    <citation type="submission" date="2023-12" db="EMBL/GenBank/DDBJ databases">
        <title>Genome assembly of Anisodus tanguticus.</title>
        <authorList>
            <person name="Wang Y.-J."/>
        </authorList>
    </citation>
    <scope>NUCLEOTIDE SEQUENCE</scope>
    <source>
        <strain evidence="10">KB-2021</strain>
        <tissue evidence="10">Leaf</tissue>
    </source>
</reference>
<dbReference type="GO" id="GO:0003714">
    <property type="term" value="F:transcription corepressor activity"/>
    <property type="evidence" value="ECO:0007669"/>
    <property type="project" value="InterPro"/>
</dbReference>
<dbReference type="InterPro" id="IPR019787">
    <property type="entry name" value="Znf_PHD-finger"/>
</dbReference>
<feature type="domain" description="PHD-type" evidence="8">
    <location>
        <begin position="914"/>
        <end position="959"/>
    </location>
</feature>
<feature type="domain" description="N-acetyltransferase" evidence="9">
    <location>
        <begin position="1073"/>
        <end position="1207"/>
    </location>
</feature>
<name>A0AAE1SUM4_9SOLA</name>
<evidence type="ECO:0000256" key="7">
    <source>
        <dbReference type="SAM" id="MobiDB-lite"/>
    </source>
</evidence>
<dbReference type="CDD" id="cd15532">
    <property type="entry name" value="PHD2_CHD_II"/>
    <property type="match status" value="1"/>
</dbReference>
<dbReference type="SUPFAM" id="SSF55729">
    <property type="entry name" value="Acyl-CoA N-acyltransferases (Nat)"/>
    <property type="match status" value="1"/>
</dbReference>
<protein>
    <submittedName>
        <fullName evidence="10">Uncharacterized protein</fullName>
    </submittedName>
</protein>
<dbReference type="InterPro" id="IPR032308">
    <property type="entry name" value="TDBD"/>
</dbReference>
<dbReference type="CDD" id="cd20405">
    <property type="entry name" value="Tudor_Agenet_AtDUF_rpt1_3"/>
    <property type="match status" value="1"/>
</dbReference>
<dbReference type="InterPro" id="IPR000182">
    <property type="entry name" value="GNAT_dom"/>
</dbReference>
<evidence type="ECO:0000313" key="11">
    <source>
        <dbReference type="Proteomes" id="UP001291623"/>
    </source>
</evidence>
<dbReference type="Proteomes" id="UP001291623">
    <property type="component" value="Unassembled WGS sequence"/>
</dbReference>
<dbReference type="Pfam" id="PF05641">
    <property type="entry name" value="Agenet"/>
    <property type="match status" value="1"/>
</dbReference>
<dbReference type="PANTHER" id="PTHR46309">
    <property type="entry name" value="PHD FINGER PROTEIN 12"/>
    <property type="match status" value="1"/>
</dbReference>
<feature type="compositionally biased region" description="Basic residues" evidence="7">
    <location>
        <begin position="485"/>
        <end position="497"/>
    </location>
</feature>
<dbReference type="InterPro" id="IPR001965">
    <property type="entry name" value="Znf_PHD"/>
</dbReference>
<evidence type="ECO:0000313" key="10">
    <source>
        <dbReference type="EMBL" id="KAK4376100.1"/>
    </source>
</evidence>
<dbReference type="InterPro" id="IPR011011">
    <property type="entry name" value="Znf_FYVE_PHD"/>
</dbReference>
<dbReference type="InterPro" id="IPR013083">
    <property type="entry name" value="Znf_RING/FYVE/PHD"/>
</dbReference>
<feature type="compositionally biased region" description="Basic residues" evidence="7">
    <location>
        <begin position="381"/>
        <end position="391"/>
    </location>
</feature>
<dbReference type="Pfam" id="PF23209">
    <property type="entry name" value="IDM1_C"/>
    <property type="match status" value="1"/>
</dbReference>
<evidence type="ECO:0000256" key="2">
    <source>
        <dbReference type="ARBA" id="ARBA00022723"/>
    </source>
</evidence>
<sequence>MAAVNERVLRKRKRNIDTKINWKLGVDQKVEVRSVEDGFLGSWHSGTVIGCDDLIRRVKYDHLLSDDGSDNLVELVSVSPMVDGVIIPADQKLVHRGGVIRPLPPPREFGKWPYGQCVDYYYQDAWWEGVIIDHEEGDEERRIFFPEMGDEMKAQVDRLRITQDWDEVTEEWEPRGSWIFLEVIEEIEQLHPHLVSVKQIWYEVQLKNEYYEFLKLWWTSSSTDFWRKLVKEVVHDNTKLTIKQFFSELNSSQVFVEGGQLLEFSELAFEAKLNLETYFDNSISPFKEAASKLVSVATLSMDQDSSHLQLPMDQDVSHLQPAEKQFVSEGFAPASKDVQLRGHAESIPPSQKEESSVPPSSDDAGILSSTKSKSLTFTNSKPRRGRPPAKKKNPEAIAKYMSSLSSMRKFKKPPNDDIAGILSSTKSEPPTFKPRRGRPPTKKKNPEAIVKYMSSMSSMKNFRKPPSDDIAGILASTKSEPPTFKPRRGRPPIKKKKIEGQNLVSEPDSCPEALIAKYVPSTSSVKEFKKHLLYVGWKFELVMDCGIIKKNYVAPNGKVCESLGQVCQMLEESEACGPVPPVEQSSLYESTDNSIRSPPCMEGPQTCREVPELPSPSTEETIIDPEISRQAVIDYCSPKSQERGAYQKLYNLGVKIRDTSLKAKKHLAATGWKFYTIGKKDKKLCFRSPEGKTFISLRKACKWWVKKWEAESHLPEQVSSPSLISPLREEPLQNGKSKFYNMTKPRKKRNHGDVKDTHTGGLPGKKPRRSLKKGDGIRSHSSTCVMRSSKRARKVAPSSSNQTRRTVLSWLIDNNVVLPRAKVQYCGKKYGNPMAEGRITREGIECSCCQKVFGLRNFETHAGSSCHTPSANIFLEDGRSLLECQMQMKCKQSVKTTTNEPCAVKKDSRFSTNDYICSVCHYGGELILCDECPSSFHPNCLGMKEVPDGDWFCPSCCCKECGESRFDTNRNHLTDNTVLICCQCDHKYHARCLRSKGPGKLDNYPEGNWFCNRRCELIFLGLNHLLGKPVIVGDDNLTWTLLKYIEPDDSGSDIVDFESSVENYSRLSVALNVMHECFEPVKEPHTMRDIVEDVIFSRWSELNRLNFQGFYTVLLERNDELITVATVRVYGEKVAEIPLVATQFQHRRLGMCRILMNELEKKLMELGVERLVLPAVPAVLNTWTASFGFSVVKQSEGVNFLDYTFLDFQGTIMCQKILQKTPSPSVVSSVLTEPQQTHFDNTSRKDNVELDENVAISEVNQQAYLSSLPCQYETSLEYPAETTDHQNASSLIKCYNLRRIYRLVKAKLISEEVAYNRPLWSGPSPDPAHSGSLVHRAALFVPDITMHKAKMASENGRNITPDM</sequence>
<keyword evidence="4" id="KW-0862">Zinc</keyword>
<dbReference type="EMBL" id="JAVYJV010000003">
    <property type="protein sequence ID" value="KAK4376100.1"/>
    <property type="molecule type" value="Genomic_DNA"/>
</dbReference>
<dbReference type="SMART" id="SM00743">
    <property type="entry name" value="Agenet"/>
    <property type="match status" value="1"/>
</dbReference>
<dbReference type="SUPFAM" id="SSF57903">
    <property type="entry name" value="FYVE/PHD zinc finger"/>
    <property type="match status" value="1"/>
</dbReference>
<keyword evidence="11" id="KW-1185">Reference proteome</keyword>
<dbReference type="PANTHER" id="PTHR46309:SF18">
    <property type="entry name" value="PHD-TYPE DOMAIN-CONTAINING PROTEIN"/>
    <property type="match status" value="1"/>
</dbReference>
<feature type="compositionally biased region" description="Basic residues" evidence="7">
    <location>
        <begin position="433"/>
        <end position="443"/>
    </location>
</feature>
<evidence type="ECO:0000256" key="1">
    <source>
        <dbReference type="ARBA" id="ARBA00004123"/>
    </source>
</evidence>
<dbReference type="Pfam" id="PF16135">
    <property type="entry name" value="TDBD"/>
    <property type="match status" value="1"/>
</dbReference>
<dbReference type="CDD" id="cd04301">
    <property type="entry name" value="NAT_SF"/>
    <property type="match status" value="1"/>
</dbReference>
<dbReference type="GO" id="GO:0005634">
    <property type="term" value="C:nucleus"/>
    <property type="evidence" value="ECO:0007669"/>
    <property type="project" value="UniProtKB-SubCell"/>
</dbReference>
<feature type="region of interest" description="Disordered" evidence="7">
    <location>
        <begin position="737"/>
        <end position="800"/>
    </location>
</feature>
<dbReference type="InterPro" id="IPR054292">
    <property type="entry name" value="DUF7028"/>
</dbReference>
<evidence type="ECO:0000259" key="9">
    <source>
        <dbReference type="PROSITE" id="PS51186"/>
    </source>
</evidence>
<dbReference type="GO" id="GO:0008270">
    <property type="term" value="F:zinc ion binding"/>
    <property type="evidence" value="ECO:0007669"/>
    <property type="project" value="UniProtKB-KW"/>
</dbReference>
<proteinExistence type="predicted"/>
<dbReference type="GO" id="GO:0006357">
    <property type="term" value="P:regulation of transcription by RNA polymerase II"/>
    <property type="evidence" value="ECO:0007669"/>
    <property type="project" value="TreeGrafter"/>
</dbReference>
<keyword evidence="5" id="KW-0539">Nucleus</keyword>
<dbReference type="PROSITE" id="PS51186">
    <property type="entry name" value="GNAT"/>
    <property type="match status" value="1"/>
</dbReference>
<organism evidence="10 11">
    <name type="scientific">Anisodus tanguticus</name>
    <dbReference type="NCBI Taxonomy" id="243964"/>
    <lineage>
        <taxon>Eukaryota</taxon>
        <taxon>Viridiplantae</taxon>
        <taxon>Streptophyta</taxon>
        <taxon>Embryophyta</taxon>
        <taxon>Tracheophyta</taxon>
        <taxon>Spermatophyta</taxon>
        <taxon>Magnoliopsida</taxon>
        <taxon>eudicotyledons</taxon>
        <taxon>Gunneridae</taxon>
        <taxon>Pentapetalae</taxon>
        <taxon>asterids</taxon>
        <taxon>lamiids</taxon>
        <taxon>Solanales</taxon>
        <taxon>Solanaceae</taxon>
        <taxon>Solanoideae</taxon>
        <taxon>Hyoscyameae</taxon>
        <taxon>Anisodus</taxon>
    </lineage>
</organism>
<evidence type="ECO:0000256" key="3">
    <source>
        <dbReference type="ARBA" id="ARBA00022771"/>
    </source>
</evidence>
<accession>A0AAE1SUM4</accession>
<dbReference type="SMART" id="SM00249">
    <property type="entry name" value="PHD"/>
    <property type="match status" value="2"/>
</dbReference>